<name>A0A515D6J2_9BURK</name>
<evidence type="ECO:0000313" key="2">
    <source>
        <dbReference type="Proteomes" id="UP000316798"/>
    </source>
</evidence>
<dbReference type="AlphaFoldDB" id="A0A515D6J2"/>
<dbReference type="SUPFAM" id="SSF140736">
    <property type="entry name" value="Rv1873-like"/>
    <property type="match status" value="1"/>
</dbReference>
<proteinExistence type="predicted"/>
<dbReference type="RefSeq" id="WP_142817108.1">
    <property type="nucleotide sequence ID" value="NZ_CP035503.1"/>
</dbReference>
<dbReference type="Proteomes" id="UP000316798">
    <property type="component" value="Chromosome"/>
</dbReference>
<accession>A0A515D6J2</accession>
<dbReference type="EMBL" id="CP035503">
    <property type="protein sequence ID" value="QDL36011.1"/>
    <property type="molecule type" value="Genomic_DNA"/>
</dbReference>
<protein>
    <submittedName>
        <fullName evidence="1">DUF1810 domain-containing protein</fullName>
    </submittedName>
</protein>
<dbReference type="Gene3D" id="1.25.40.380">
    <property type="entry name" value="Protein of unknown function DUF1810"/>
    <property type="match status" value="1"/>
</dbReference>
<dbReference type="InterPro" id="IPR014937">
    <property type="entry name" value="DUF1810"/>
</dbReference>
<evidence type="ECO:0000313" key="1">
    <source>
        <dbReference type="EMBL" id="QDL36011.1"/>
    </source>
</evidence>
<dbReference type="PIRSF" id="PIRSF008546">
    <property type="entry name" value="UCP008546"/>
    <property type="match status" value="1"/>
</dbReference>
<dbReference type="KEGG" id="rhf:EUB48_00900"/>
<dbReference type="Pfam" id="PF08837">
    <property type="entry name" value="DUF1810"/>
    <property type="match status" value="1"/>
</dbReference>
<reference evidence="1 2" key="1">
    <citation type="submission" date="2019-01" db="EMBL/GenBank/DDBJ databases">
        <title>Genomic insights into a novel species Rhodoferax sp.</title>
        <authorList>
            <person name="Jin L."/>
        </authorList>
    </citation>
    <scope>NUCLEOTIDE SEQUENCE [LARGE SCALE GENOMIC DNA]</scope>
    <source>
        <strain evidence="1 2">CHu59-6-5</strain>
    </source>
</reference>
<keyword evidence="2" id="KW-1185">Reference proteome</keyword>
<organism evidence="1 2">
    <name type="scientific">Rhodoferax sediminis</name>
    <dbReference type="NCBI Taxonomy" id="2509614"/>
    <lineage>
        <taxon>Bacteria</taxon>
        <taxon>Pseudomonadati</taxon>
        <taxon>Pseudomonadota</taxon>
        <taxon>Betaproteobacteria</taxon>
        <taxon>Burkholderiales</taxon>
        <taxon>Comamonadaceae</taxon>
        <taxon>Rhodoferax</taxon>
    </lineage>
</organism>
<gene>
    <name evidence="1" type="ORF">EUB48_00900</name>
</gene>
<sequence>MADPYNLERFVQAQNPVYPQVCIELAAGRKSSHWMWFVFPQLKGLGRSAIAQHFGIASRAEAEAYWRHALLGARLKECTQLVLAVEGRTALQIFGSPDDLKFHSSMTLFAQVAPDEPVFQRALNQYFGGEGDAGTFERL</sequence>
<dbReference type="InterPro" id="IPR036287">
    <property type="entry name" value="Rv1873-like_sf"/>
</dbReference>
<dbReference type="OrthoDB" id="9801870at2"/>